<accession>E9G792</accession>
<keyword evidence="1" id="KW-0175">Coiled coil</keyword>
<gene>
    <name evidence="2" type="ORF">DAPPUDRAFT_314727</name>
</gene>
<protein>
    <recommendedName>
        <fullName evidence="4">THAP-type domain-containing protein</fullName>
    </recommendedName>
</protein>
<dbReference type="EMBL" id="GL732534">
    <property type="protein sequence ID" value="EFX84427.1"/>
    <property type="molecule type" value="Genomic_DNA"/>
</dbReference>
<reference evidence="2 3" key="1">
    <citation type="journal article" date="2011" name="Science">
        <title>The ecoresponsive genome of Daphnia pulex.</title>
        <authorList>
            <person name="Colbourne J.K."/>
            <person name="Pfrender M.E."/>
            <person name="Gilbert D."/>
            <person name="Thomas W.K."/>
            <person name="Tucker A."/>
            <person name="Oakley T.H."/>
            <person name="Tokishita S."/>
            <person name="Aerts A."/>
            <person name="Arnold G.J."/>
            <person name="Basu M.K."/>
            <person name="Bauer D.J."/>
            <person name="Caceres C.E."/>
            <person name="Carmel L."/>
            <person name="Casola C."/>
            <person name="Choi J.H."/>
            <person name="Detter J.C."/>
            <person name="Dong Q."/>
            <person name="Dusheyko S."/>
            <person name="Eads B.D."/>
            <person name="Frohlich T."/>
            <person name="Geiler-Samerotte K.A."/>
            <person name="Gerlach D."/>
            <person name="Hatcher P."/>
            <person name="Jogdeo S."/>
            <person name="Krijgsveld J."/>
            <person name="Kriventseva E.V."/>
            <person name="Kultz D."/>
            <person name="Laforsch C."/>
            <person name="Lindquist E."/>
            <person name="Lopez J."/>
            <person name="Manak J.R."/>
            <person name="Muller J."/>
            <person name="Pangilinan J."/>
            <person name="Patwardhan R.P."/>
            <person name="Pitluck S."/>
            <person name="Pritham E.J."/>
            <person name="Rechtsteiner A."/>
            <person name="Rho M."/>
            <person name="Rogozin I.B."/>
            <person name="Sakarya O."/>
            <person name="Salamov A."/>
            <person name="Schaack S."/>
            <person name="Shapiro H."/>
            <person name="Shiga Y."/>
            <person name="Skalitzky C."/>
            <person name="Smith Z."/>
            <person name="Souvorov A."/>
            <person name="Sung W."/>
            <person name="Tang Z."/>
            <person name="Tsuchiya D."/>
            <person name="Tu H."/>
            <person name="Vos H."/>
            <person name="Wang M."/>
            <person name="Wolf Y.I."/>
            <person name="Yamagata H."/>
            <person name="Yamada T."/>
            <person name="Ye Y."/>
            <person name="Shaw J.R."/>
            <person name="Andrews J."/>
            <person name="Crease T.J."/>
            <person name="Tang H."/>
            <person name="Lucas S.M."/>
            <person name="Robertson H.M."/>
            <person name="Bork P."/>
            <person name="Koonin E.V."/>
            <person name="Zdobnov E.M."/>
            <person name="Grigoriev I.V."/>
            <person name="Lynch M."/>
            <person name="Boore J.L."/>
        </authorList>
    </citation>
    <scope>NUCLEOTIDE SEQUENCE [LARGE SCALE GENOMIC DNA]</scope>
</reference>
<sequence>MADSKHFLTCFICGTFEIENKKLAAFGVTFERFSEWKDKVKGLKIGSKLCQVHFDSEDIIKGKYIFNQFYPLKVYRLSKDAIPKHFLSTNKSGDKKTRTFFPEKNVSSTEIACQQSNKKSQPLLSKNVIAYKSKYSKTNHQSSTDSSVAPPCREDPIDDEAQKFSCSSLNKSVSQVDNEASPAEQLILAVLEDHNYKKRESTLSELDKEIDDRFLGSNPLSLVCAPVITTTEERFDYSLNANESLTSSIKKSNDPSELVIDTCLNNEIAVLQSSLIVDTVPQCTITTRVKKRSCPTGGKNQLPSSLYTCSNCKSKVSCKCCKILVAKYEALLLKMGTLKRKLKAAQQREKRIKEREKINMLVNHQLKSKIVKLKAGQLNAQIADLTDQSKSNNKNL</sequence>
<dbReference type="HOGENOM" id="CLU_696895_0_0_1"/>
<dbReference type="Proteomes" id="UP000000305">
    <property type="component" value="Unassembled WGS sequence"/>
</dbReference>
<evidence type="ECO:0000313" key="2">
    <source>
        <dbReference type="EMBL" id="EFX84427.1"/>
    </source>
</evidence>
<proteinExistence type="predicted"/>
<evidence type="ECO:0000256" key="1">
    <source>
        <dbReference type="SAM" id="Coils"/>
    </source>
</evidence>
<dbReference type="AlphaFoldDB" id="E9G792"/>
<dbReference type="InParanoid" id="E9G792"/>
<dbReference type="KEGG" id="dpx:DAPPUDRAFT_314727"/>
<name>E9G792_DAPPU</name>
<dbReference type="OrthoDB" id="10289082at2759"/>
<keyword evidence="3" id="KW-1185">Reference proteome</keyword>
<organism evidence="2 3">
    <name type="scientific">Daphnia pulex</name>
    <name type="common">Water flea</name>
    <dbReference type="NCBI Taxonomy" id="6669"/>
    <lineage>
        <taxon>Eukaryota</taxon>
        <taxon>Metazoa</taxon>
        <taxon>Ecdysozoa</taxon>
        <taxon>Arthropoda</taxon>
        <taxon>Crustacea</taxon>
        <taxon>Branchiopoda</taxon>
        <taxon>Diplostraca</taxon>
        <taxon>Cladocera</taxon>
        <taxon>Anomopoda</taxon>
        <taxon>Daphniidae</taxon>
        <taxon>Daphnia</taxon>
    </lineage>
</organism>
<feature type="coiled-coil region" evidence="1">
    <location>
        <begin position="328"/>
        <end position="355"/>
    </location>
</feature>
<evidence type="ECO:0008006" key="4">
    <source>
        <dbReference type="Google" id="ProtNLM"/>
    </source>
</evidence>
<evidence type="ECO:0000313" key="3">
    <source>
        <dbReference type="Proteomes" id="UP000000305"/>
    </source>
</evidence>